<evidence type="ECO:0000256" key="5">
    <source>
        <dbReference type="ARBA" id="ARBA00023136"/>
    </source>
</evidence>
<dbReference type="OrthoDB" id="1704689at2759"/>
<evidence type="ECO:0000256" key="3">
    <source>
        <dbReference type="ARBA" id="ARBA00022692"/>
    </source>
</evidence>
<evidence type="ECO:0000313" key="7">
    <source>
        <dbReference type="EMBL" id="SPQ95881.1"/>
    </source>
</evidence>
<accession>A0A0G4IT08</accession>
<dbReference type="InterPro" id="IPR023471">
    <property type="entry name" value="CtaG/Cox11_dom_sf"/>
</dbReference>
<dbReference type="Proteomes" id="UP000290189">
    <property type="component" value="Unassembled WGS sequence"/>
</dbReference>
<reference evidence="6 8" key="1">
    <citation type="submission" date="2015-02" db="EMBL/GenBank/DDBJ databases">
        <authorList>
            <person name="Chooi Y.-H."/>
        </authorList>
    </citation>
    <scope>NUCLEOTIDE SEQUENCE [LARGE SCALE GENOMIC DNA]</scope>
    <source>
        <strain evidence="6">E3</strain>
    </source>
</reference>
<reference evidence="7 9" key="2">
    <citation type="submission" date="2018-03" db="EMBL/GenBank/DDBJ databases">
        <authorList>
            <person name="Fogelqvist J."/>
        </authorList>
    </citation>
    <scope>NUCLEOTIDE SEQUENCE [LARGE SCALE GENOMIC DNA]</scope>
</reference>
<keyword evidence="8" id="KW-1185">Reference proteome</keyword>
<evidence type="ECO:0000256" key="1">
    <source>
        <dbReference type="ARBA" id="ARBA00004007"/>
    </source>
</evidence>
<keyword evidence="7" id="KW-0496">Mitochondrion</keyword>
<dbReference type="NCBIfam" id="NF003465">
    <property type="entry name" value="PRK05089.1"/>
    <property type="match status" value="1"/>
</dbReference>
<dbReference type="OMA" id="NKLECFC"/>
<evidence type="ECO:0000256" key="4">
    <source>
        <dbReference type="ARBA" id="ARBA00022989"/>
    </source>
</evidence>
<gene>
    <name evidence="6" type="ORF">PBRA_006602</name>
    <name evidence="7" type="ORF">PLBR_LOCUS3096</name>
</gene>
<comment type="subcellular location">
    <subcellularLocation>
        <location evidence="2">Mitochondrion inner membrane</location>
        <topology evidence="2">Single-pass membrane protein</topology>
        <orientation evidence="2">Intermembrane side</orientation>
    </subcellularLocation>
</comment>
<dbReference type="Pfam" id="PF04442">
    <property type="entry name" value="CtaG_Cox11"/>
    <property type="match status" value="1"/>
</dbReference>
<protein>
    <recommendedName>
        <fullName evidence="10">Cytochrome c oxidase assembly protein CtaG</fullName>
    </recommendedName>
</protein>
<proteinExistence type="inferred from homology"/>
<dbReference type="InterPro" id="IPR007533">
    <property type="entry name" value="Cyt_c_oxidase_assmbl_CtaG"/>
</dbReference>
<evidence type="ECO:0000313" key="6">
    <source>
        <dbReference type="EMBL" id="CEO98488.1"/>
    </source>
</evidence>
<dbReference type="Proteomes" id="UP000039324">
    <property type="component" value="Unassembled WGS sequence"/>
</dbReference>
<evidence type="ECO:0000313" key="9">
    <source>
        <dbReference type="Proteomes" id="UP000290189"/>
    </source>
</evidence>
<evidence type="ECO:0000313" key="8">
    <source>
        <dbReference type="Proteomes" id="UP000039324"/>
    </source>
</evidence>
<evidence type="ECO:0000256" key="2">
    <source>
        <dbReference type="ARBA" id="ARBA00004243"/>
    </source>
</evidence>
<dbReference type="PANTHER" id="PTHR21320">
    <property type="entry name" value="CYTOCHROME C OXIDASE ASSEMBLY PROTEIN COX11-RELATED"/>
    <property type="match status" value="1"/>
</dbReference>
<evidence type="ECO:0008006" key="10">
    <source>
        <dbReference type="Google" id="ProtNLM"/>
    </source>
</evidence>
<keyword evidence="3" id="KW-0812">Transmembrane</keyword>
<dbReference type="STRING" id="37360.A0A0G4IT08"/>
<dbReference type="Gene3D" id="2.60.370.10">
    <property type="entry name" value="Ctag/Cox11"/>
    <property type="match status" value="1"/>
</dbReference>
<comment type="function">
    <text evidence="1">Exerts its effect at some terminal stage of cytochrome c oxidase synthesis, probably by being involved in the insertion of the copper B into subunit I.</text>
</comment>
<dbReference type="PIRSF" id="PIRSF005413">
    <property type="entry name" value="COX11"/>
    <property type="match status" value="1"/>
</dbReference>
<dbReference type="GO" id="GO:0005743">
    <property type="term" value="C:mitochondrial inner membrane"/>
    <property type="evidence" value="ECO:0007669"/>
    <property type="project" value="UniProtKB-SubCell"/>
</dbReference>
<dbReference type="EMBL" id="CDSF01000085">
    <property type="protein sequence ID" value="CEO98488.1"/>
    <property type="molecule type" value="Genomic_DNA"/>
</dbReference>
<dbReference type="AlphaFoldDB" id="A0A0G4IT08"/>
<dbReference type="HAMAP" id="MF_00155">
    <property type="entry name" value="CtaG"/>
    <property type="match status" value="1"/>
</dbReference>
<dbReference type="SUPFAM" id="SSF110111">
    <property type="entry name" value="Ctag/Cox11"/>
    <property type="match status" value="1"/>
</dbReference>
<dbReference type="EMBL" id="OVEO01000004">
    <property type="protein sequence ID" value="SPQ95881.1"/>
    <property type="molecule type" value="Genomic_DNA"/>
</dbReference>
<dbReference type="GO" id="GO:0005507">
    <property type="term" value="F:copper ion binding"/>
    <property type="evidence" value="ECO:0007669"/>
    <property type="project" value="InterPro"/>
</dbReference>
<dbReference type="FunFam" id="2.60.370.10:FF:000001">
    <property type="entry name" value="COX11 cytochrome c oxidase assembly homolog"/>
    <property type="match status" value="1"/>
</dbReference>
<sequence>MTGSARRRSTAMYAAAMALGTLGLSYASVPLYRAFCQATGFGGTVQERVESKIRKLADRKEKPARFVTVEFNSDLGANMRWKFVPCQQRMQVQVGETALAFYKATNLTDRAITGVSSYNVTPMKAGLYFNKIQCFCFEEQRLRPHEEIELPVFFFLDPDLVDDRRMNDVKRITLSYTFFPVDEDDDDDDVDAARPPATAST</sequence>
<organism evidence="6 8">
    <name type="scientific">Plasmodiophora brassicae</name>
    <name type="common">Clubroot disease agent</name>
    <dbReference type="NCBI Taxonomy" id="37360"/>
    <lineage>
        <taxon>Eukaryota</taxon>
        <taxon>Sar</taxon>
        <taxon>Rhizaria</taxon>
        <taxon>Endomyxa</taxon>
        <taxon>Phytomyxea</taxon>
        <taxon>Plasmodiophorida</taxon>
        <taxon>Plasmodiophoridae</taxon>
        <taxon>Plasmodiophora</taxon>
    </lineage>
</organism>
<geneLocation type="mitochondrion" evidence="7"/>
<keyword evidence="4" id="KW-1133">Transmembrane helix</keyword>
<name>A0A0G4IT08_PLABS</name>
<keyword evidence="5" id="KW-0472">Membrane</keyword>
<dbReference type="PANTHER" id="PTHR21320:SF3">
    <property type="entry name" value="CYTOCHROME C OXIDASE ASSEMBLY PROTEIN COX11, MITOCHONDRIAL-RELATED"/>
    <property type="match status" value="1"/>
</dbReference>